<evidence type="ECO:0000313" key="3">
    <source>
        <dbReference type="RefSeq" id="XP_017775687.1"/>
    </source>
</evidence>
<keyword evidence="2" id="KW-1185">Reference proteome</keyword>
<proteinExistence type="predicted"/>
<name>A0ABM1MM87_NICVS</name>
<dbReference type="GeneID" id="108562022"/>
<organism evidence="2 3">
    <name type="scientific">Nicrophorus vespilloides</name>
    <name type="common">Boreal carrion beetle</name>
    <dbReference type="NCBI Taxonomy" id="110193"/>
    <lineage>
        <taxon>Eukaryota</taxon>
        <taxon>Metazoa</taxon>
        <taxon>Ecdysozoa</taxon>
        <taxon>Arthropoda</taxon>
        <taxon>Hexapoda</taxon>
        <taxon>Insecta</taxon>
        <taxon>Pterygota</taxon>
        <taxon>Neoptera</taxon>
        <taxon>Endopterygota</taxon>
        <taxon>Coleoptera</taxon>
        <taxon>Polyphaga</taxon>
        <taxon>Staphyliniformia</taxon>
        <taxon>Silphidae</taxon>
        <taxon>Nicrophorinae</taxon>
        <taxon>Nicrophorus</taxon>
    </lineage>
</organism>
<reference evidence="3" key="1">
    <citation type="submission" date="2025-08" db="UniProtKB">
        <authorList>
            <consortium name="RefSeq"/>
        </authorList>
    </citation>
    <scope>IDENTIFICATION</scope>
    <source>
        <tissue evidence="3">Whole Larva</tissue>
    </source>
</reference>
<dbReference type="RefSeq" id="XP_017775687.1">
    <property type="nucleotide sequence ID" value="XM_017920198.1"/>
</dbReference>
<gene>
    <name evidence="3" type="primary">LOC108562022</name>
</gene>
<protein>
    <submittedName>
        <fullName evidence="3">Uncharacterized protein LOC108562022</fullName>
    </submittedName>
</protein>
<evidence type="ECO:0000313" key="2">
    <source>
        <dbReference type="Proteomes" id="UP000695000"/>
    </source>
</evidence>
<feature type="region of interest" description="Disordered" evidence="1">
    <location>
        <begin position="94"/>
        <end position="128"/>
    </location>
</feature>
<evidence type="ECO:0000256" key="1">
    <source>
        <dbReference type="SAM" id="MobiDB-lite"/>
    </source>
</evidence>
<dbReference type="Proteomes" id="UP000695000">
    <property type="component" value="Unplaced"/>
</dbReference>
<sequence length="128" mass="14243">MAELLAERRLSMIDWLRDDDDVVMMMMVRDDVVGDGGDGDDGTTTVDSWRNQSGRWIRAGGAGSGCPFRRINFIKVEPRVPGCKEAQEFFCEDSKTHKKREGKAMTSDVEERGNGGEEVASFKDLAAH</sequence>
<accession>A0ABM1MM87</accession>